<feature type="non-terminal residue" evidence="2">
    <location>
        <position position="1"/>
    </location>
</feature>
<reference evidence="2" key="1">
    <citation type="submission" date="2023-10" db="EMBL/GenBank/DDBJ databases">
        <title>Genome assembly of Pristionchus species.</title>
        <authorList>
            <person name="Yoshida K."/>
            <person name="Sommer R.J."/>
        </authorList>
    </citation>
    <scope>NUCLEOTIDE SEQUENCE</scope>
    <source>
        <strain evidence="2">RS5133</strain>
    </source>
</reference>
<evidence type="ECO:0000313" key="3">
    <source>
        <dbReference type="Proteomes" id="UP001432322"/>
    </source>
</evidence>
<keyword evidence="3" id="KW-1185">Reference proteome</keyword>
<organism evidence="2 3">
    <name type="scientific">Pristionchus fissidentatus</name>
    <dbReference type="NCBI Taxonomy" id="1538716"/>
    <lineage>
        <taxon>Eukaryota</taxon>
        <taxon>Metazoa</taxon>
        <taxon>Ecdysozoa</taxon>
        <taxon>Nematoda</taxon>
        <taxon>Chromadorea</taxon>
        <taxon>Rhabditida</taxon>
        <taxon>Rhabditina</taxon>
        <taxon>Diplogasteromorpha</taxon>
        <taxon>Diplogasteroidea</taxon>
        <taxon>Neodiplogasteridae</taxon>
        <taxon>Pristionchus</taxon>
    </lineage>
</organism>
<comment type="caution">
    <text evidence="2">The sequence shown here is derived from an EMBL/GenBank/DDBJ whole genome shotgun (WGS) entry which is preliminary data.</text>
</comment>
<name>A0AAV5WYY4_9BILA</name>
<protein>
    <submittedName>
        <fullName evidence="2">Uncharacterized protein</fullName>
    </submittedName>
</protein>
<evidence type="ECO:0000313" key="1">
    <source>
        <dbReference type="EMBL" id="GMT25562.1"/>
    </source>
</evidence>
<accession>A0AAV5WYY4</accession>
<sequence>PGHLASNRRYKHPFAIGLAKDFKAYNWKPMYDLLAVELREAGTFQIPGSNDVYRPELLTFIGDNKGVHEVAGLTTNFTSGAVCRWCYIHYDELHLRLRLATFDIRTKGIIREIL</sequence>
<gene>
    <name evidence="1" type="ORF">PFISCL1PPCAC_16859</name>
    <name evidence="2" type="ORF">PFISCL1PPCAC_28598</name>
</gene>
<evidence type="ECO:0000313" key="2">
    <source>
        <dbReference type="EMBL" id="GMT37301.1"/>
    </source>
</evidence>
<dbReference type="EMBL" id="BTSY01000004">
    <property type="protein sequence ID" value="GMT25562.1"/>
    <property type="molecule type" value="Genomic_DNA"/>
</dbReference>
<dbReference type="AlphaFoldDB" id="A0AAV5WYY4"/>
<proteinExistence type="predicted"/>
<dbReference type="EMBL" id="BTSY01000097">
    <property type="protein sequence ID" value="GMT37301.1"/>
    <property type="molecule type" value="Genomic_DNA"/>
</dbReference>
<dbReference type="Proteomes" id="UP001432322">
    <property type="component" value="Unassembled WGS sequence"/>
</dbReference>